<keyword evidence="2" id="KW-1185">Reference proteome</keyword>
<evidence type="ECO:0000313" key="1">
    <source>
        <dbReference type="EMBL" id="KAK2905460.1"/>
    </source>
</evidence>
<dbReference type="EMBL" id="JAUYZG010000006">
    <property type="protein sequence ID" value="KAK2905460.1"/>
    <property type="molecule type" value="Genomic_DNA"/>
</dbReference>
<sequence>MALNSEGSRKRRTEISVMEIPKRIRYPIKKTKVSEPATALQNEEREGLYVLVTFEDGYTARICKTCDILTEKELPITSFEGLIPGARVLARWSDNKFYNATVDHIGFCDQKQDPRKGAKKDIKRNYASAESFYNQNQVASAPAEHGPSSALTQPPSPGLPPTQQQSVQLPCPVKPFNPQTMTPSEYCNQDQPSLLDLDEHQRQTITHNLTAKETFLGLLYNPSIPHTSAEVTIQDDQLGLEPEEEYEEPPVRSQNTSYENKPWEPCETCKLEVQALLKENKMMKDVLSSMNLEHLQALRDFIDKMEDYKSRESGVLMPQTRPGQQELYPDSGLLLSSTKLAAIHQESKKDCLRLFHLLFDQFFTHEECSNSVAFGKHGKVPEGKTILEKSKVNGILTYVMSCGKWHGWKPVEKSKLKKALINKCRMRST</sequence>
<dbReference type="AlphaFoldDB" id="A0AA88PVT4"/>
<accession>A0AA88PVT4</accession>
<reference evidence="1" key="1">
    <citation type="submission" date="2023-08" db="EMBL/GenBank/DDBJ databases">
        <title>Chromosome-level Genome Assembly of mud carp (Cirrhinus molitorella).</title>
        <authorList>
            <person name="Liu H."/>
        </authorList>
    </citation>
    <scope>NUCLEOTIDE SEQUENCE</scope>
    <source>
        <strain evidence="1">Prfri</strain>
        <tissue evidence="1">Muscle</tissue>
    </source>
</reference>
<dbReference type="InterPro" id="IPR018379">
    <property type="entry name" value="BEN_domain"/>
</dbReference>
<dbReference type="Proteomes" id="UP001187343">
    <property type="component" value="Unassembled WGS sequence"/>
</dbReference>
<gene>
    <name evidence="1" type="ORF">Q8A67_007259</name>
</gene>
<name>A0AA88PVT4_9TELE</name>
<protein>
    <submittedName>
        <fullName evidence="1">Uncharacterized protein</fullName>
    </submittedName>
</protein>
<dbReference type="GO" id="GO:0003677">
    <property type="term" value="F:DNA binding"/>
    <property type="evidence" value="ECO:0007669"/>
    <property type="project" value="InterPro"/>
</dbReference>
<evidence type="ECO:0000313" key="2">
    <source>
        <dbReference type="Proteomes" id="UP001187343"/>
    </source>
</evidence>
<proteinExistence type="predicted"/>
<dbReference type="Gene3D" id="2.30.30.140">
    <property type="match status" value="1"/>
</dbReference>
<dbReference type="PROSITE" id="PS51457">
    <property type="entry name" value="BEN"/>
    <property type="match status" value="1"/>
</dbReference>
<organism evidence="1 2">
    <name type="scientific">Cirrhinus molitorella</name>
    <name type="common">mud carp</name>
    <dbReference type="NCBI Taxonomy" id="172907"/>
    <lineage>
        <taxon>Eukaryota</taxon>
        <taxon>Metazoa</taxon>
        <taxon>Chordata</taxon>
        <taxon>Craniata</taxon>
        <taxon>Vertebrata</taxon>
        <taxon>Euteleostomi</taxon>
        <taxon>Actinopterygii</taxon>
        <taxon>Neopterygii</taxon>
        <taxon>Teleostei</taxon>
        <taxon>Ostariophysi</taxon>
        <taxon>Cypriniformes</taxon>
        <taxon>Cyprinidae</taxon>
        <taxon>Labeoninae</taxon>
        <taxon>Labeonini</taxon>
        <taxon>Cirrhinus</taxon>
    </lineage>
</organism>
<comment type="caution">
    <text evidence="1">The sequence shown here is derived from an EMBL/GenBank/DDBJ whole genome shotgun (WGS) entry which is preliminary data.</text>
</comment>